<dbReference type="Proteomes" id="UP000280698">
    <property type="component" value="Unassembled WGS sequence"/>
</dbReference>
<protein>
    <recommendedName>
        <fullName evidence="3">D-alanyl-D-alanine carboxypeptidase</fullName>
    </recommendedName>
</protein>
<organism evidence="1 2">
    <name type="scientific">Micromonospora solifontis</name>
    <dbReference type="NCBI Taxonomy" id="2487138"/>
    <lineage>
        <taxon>Bacteria</taxon>
        <taxon>Bacillati</taxon>
        <taxon>Actinomycetota</taxon>
        <taxon>Actinomycetes</taxon>
        <taxon>Micromonosporales</taxon>
        <taxon>Micromonosporaceae</taxon>
        <taxon>Micromonospora</taxon>
    </lineage>
</organism>
<comment type="caution">
    <text evidence="1">The sequence shown here is derived from an EMBL/GenBank/DDBJ whole genome shotgun (WGS) entry which is preliminary data.</text>
</comment>
<keyword evidence="2" id="KW-1185">Reference proteome</keyword>
<name>A0ABX9WN23_9ACTN</name>
<evidence type="ECO:0000313" key="2">
    <source>
        <dbReference type="Proteomes" id="UP000280698"/>
    </source>
</evidence>
<evidence type="ECO:0000313" key="1">
    <source>
        <dbReference type="EMBL" id="RNM00972.1"/>
    </source>
</evidence>
<reference evidence="1 2" key="1">
    <citation type="submission" date="2018-11" db="EMBL/GenBank/DDBJ databases">
        <title>Micromonospora sp. PPF5-17, a new actinomycetes isolated from a hot spring soil.</title>
        <authorList>
            <person name="Thawai C."/>
        </authorList>
    </citation>
    <scope>NUCLEOTIDE SEQUENCE [LARGE SCALE GENOMIC DNA]</scope>
    <source>
        <strain evidence="1 2">PPF5-17</strain>
    </source>
</reference>
<evidence type="ECO:0008006" key="3">
    <source>
        <dbReference type="Google" id="ProtNLM"/>
    </source>
</evidence>
<accession>A0ABX9WN23</accession>
<sequence>MLAAAGATLLAGCADPEPAEWVAPQVTATASASPTAVRPARVTSACKVLTADAVVDLMGGTSTTRLKAREDGIDDLGDGAKRYTCGYGRDGRGR</sequence>
<proteinExistence type="predicted"/>
<gene>
    <name evidence="1" type="ORF">EFE23_03545</name>
</gene>
<dbReference type="EMBL" id="RJLN01000006">
    <property type="protein sequence ID" value="RNM00972.1"/>
    <property type="molecule type" value="Genomic_DNA"/>
</dbReference>